<dbReference type="Proteomes" id="UP000050424">
    <property type="component" value="Unassembled WGS sequence"/>
</dbReference>
<organism evidence="2 3">
    <name type="scientific">Neonectria ditissima</name>
    <dbReference type="NCBI Taxonomy" id="78410"/>
    <lineage>
        <taxon>Eukaryota</taxon>
        <taxon>Fungi</taxon>
        <taxon>Dikarya</taxon>
        <taxon>Ascomycota</taxon>
        <taxon>Pezizomycotina</taxon>
        <taxon>Sordariomycetes</taxon>
        <taxon>Hypocreomycetidae</taxon>
        <taxon>Hypocreales</taxon>
        <taxon>Nectriaceae</taxon>
        <taxon>Neonectria</taxon>
    </lineage>
</organism>
<dbReference type="InterPro" id="IPR036653">
    <property type="entry name" value="CinA-like_C"/>
</dbReference>
<keyword evidence="3" id="KW-1185">Reference proteome</keyword>
<proteinExistence type="predicted"/>
<dbReference type="Pfam" id="PF02464">
    <property type="entry name" value="CinA"/>
    <property type="match status" value="1"/>
</dbReference>
<evidence type="ECO:0000313" key="2">
    <source>
        <dbReference type="EMBL" id="KPM38518.1"/>
    </source>
</evidence>
<dbReference type="SUPFAM" id="SSF142433">
    <property type="entry name" value="CinA-like"/>
    <property type="match status" value="1"/>
</dbReference>
<accession>A0A0P7B8W1</accession>
<sequence length="180" mass="18566">MAAQIKYIPRTSETVRDVAGDVVRLLKQAGETVGVAESLTGGGIMATITTVSGASAVFRGGVVSYATPLKQQLLKVDGDVIAEHGVIHSDVAQQMAAGAQSVTSLDTPTNWGVSTTGVAGPDSQDGKPVGMVFIGIAHNGQSRGLGPFHFPGDRDQVRQATILEALALLRSELTAKGDTK</sequence>
<dbReference type="EMBL" id="LKCW01000132">
    <property type="protein sequence ID" value="KPM38518.1"/>
    <property type="molecule type" value="Genomic_DNA"/>
</dbReference>
<evidence type="ECO:0000259" key="1">
    <source>
        <dbReference type="Pfam" id="PF02464"/>
    </source>
</evidence>
<comment type="caution">
    <text evidence="2">The sequence shown here is derived from an EMBL/GenBank/DDBJ whole genome shotgun (WGS) entry which is preliminary data.</text>
</comment>
<gene>
    <name evidence="2" type="ORF">AK830_g8049</name>
</gene>
<dbReference type="OrthoDB" id="2350783at2759"/>
<reference evidence="2 3" key="1">
    <citation type="submission" date="2015-09" db="EMBL/GenBank/DDBJ databases">
        <title>Draft genome of a European isolate of the apple canker pathogen Neonectria ditissima.</title>
        <authorList>
            <person name="Gomez-Cortecero A."/>
            <person name="Harrison R.J."/>
            <person name="Armitage A.D."/>
        </authorList>
    </citation>
    <scope>NUCLEOTIDE SEQUENCE [LARGE SCALE GENOMIC DNA]</scope>
    <source>
        <strain evidence="2 3">R09/05</strain>
    </source>
</reference>
<dbReference type="AlphaFoldDB" id="A0A0P7B8W1"/>
<feature type="domain" description="CinA C-terminal" evidence="1">
    <location>
        <begin position="18"/>
        <end position="172"/>
    </location>
</feature>
<dbReference type="Gene3D" id="3.90.950.20">
    <property type="entry name" value="CinA-like"/>
    <property type="match status" value="1"/>
</dbReference>
<dbReference type="NCBIfam" id="TIGR00199">
    <property type="entry name" value="PncC_domain"/>
    <property type="match status" value="1"/>
</dbReference>
<evidence type="ECO:0000313" key="3">
    <source>
        <dbReference type="Proteomes" id="UP000050424"/>
    </source>
</evidence>
<dbReference type="STRING" id="78410.A0A0P7B8W1"/>
<name>A0A0P7B8W1_9HYPO</name>
<dbReference type="InterPro" id="IPR008136">
    <property type="entry name" value="CinA_C"/>
</dbReference>
<protein>
    <recommendedName>
        <fullName evidence="1">CinA C-terminal domain-containing protein</fullName>
    </recommendedName>
</protein>